<name>A0A6J2X799_SITOR</name>
<feature type="region of interest" description="Disordered" evidence="1">
    <location>
        <begin position="158"/>
        <end position="187"/>
    </location>
</feature>
<protein>
    <submittedName>
        <fullName evidence="3">GATA zinc finger domain-containing protein 14-like</fullName>
    </submittedName>
</protein>
<proteinExistence type="predicted"/>
<feature type="compositionally biased region" description="Polar residues" evidence="1">
    <location>
        <begin position="247"/>
        <end position="264"/>
    </location>
</feature>
<evidence type="ECO:0000256" key="1">
    <source>
        <dbReference type="SAM" id="MobiDB-lite"/>
    </source>
</evidence>
<dbReference type="AlphaFoldDB" id="A0A6J2X799"/>
<organism evidence="2 3">
    <name type="scientific">Sitophilus oryzae</name>
    <name type="common">Rice weevil</name>
    <name type="synonym">Curculio oryzae</name>
    <dbReference type="NCBI Taxonomy" id="7048"/>
    <lineage>
        <taxon>Eukaryota</taxon>
        <taxon>Metazoa</taxon>
        <taxon>Ecdysozoa</taxon>
        <taxon>Arthropoda</taxon>
        <taxon>Hexapoda</taxon>
        <taxon>Insecta</taxon>
        <taxon>Pterygota</taxon>
        <taxon>Neoptera</taxon>
        <taxon>Endopterygota</taxon>
        <taxon>Coleoptera</taxon>
        <taxon>Polyphaga</taxon>
        <taxon>Cucujiformia</taxon>
        <taxon>Curculionidae</taxon>
        <taxon>Dryophthorinae</taxon>
        <taxon>Sitophilus</taxon>
    </lineage>
</organism>
<accession>A0A6J2X799</accession>
<feature type="region of interest" description="Disordered" evidence="1">
    <location>
        <begin position="360"/>
        <end position="397"/>
    </location>
</feature>
<sequence>MVGNRLELDNWSKLEAALIQCFSDRRDLDCLIQELTRTRPFKNEHLLSFGSRLQLLKSNVIQRISNDTCLAPLEKTCQISHYDKTALNTFIAGCSGTLRNNLYIKKPTSLEDAMACVSEFENFEMLYGCSNEQNKVYKTQNFHQKPAQQNFQNQNNFSNATNFPHHNSNYQNNNRQQYNNQNQFNHPNQYNRFNQNVPNTNFNQKQPWPCQPINITPREMPPRRYPTNTEVFGPPVNVFKPKPIPPHQQSKPEPMSTTSANPSFASKKRDSQIQSYQNRQYPNLPYRVPFQSTGRPDFTFQELFTNDYNEDMNNYAYQDTTNTHPYEQNYNYTDYNNYDEYENQYSEEYPVHSLEEKNFNKKPNTRKLLRNKNPAQEEIFRTPPRKKEKHDRNKHLF</sequence>
<feature type="region of interest" description="Disordered" evidence="1">
    <location>
        <begin position="228"/>
        <end position="285"/>
    </location>
</feature>
<gene>
    <name evidence="3" type="primary">LOC115875671</name>
</gene>
<feature type="compositionally biased region" description="Basic residues" evidence="1">
    <location>
        <begin position="383"/>
        <end position="397"/>
    </location>
</feature>
<dbReference type="GeneID" id="115875671"/>
<feature type="compositionally biased region" description="Polar residues" evidence="1">
    <location>
        <begin position="272"/>
        <end position="281"/>
    </location>
</feature>
<reference evidence="3" key="1">
    <citation type="submission" date="2025-08" db="UniProtKB">
        <authorList>
            <consortium name="RefSeq"/>
        </authorList>
    </citation>
    <scope>IDENTIFICATION</scope>
    <source>
        <tissue evidence="3">Gonads</tissue>
    </source>
</reference>
<dbReference type="RefSeq" id="XP_030747061.1">
    <property type="nucleotide sequence ID" value="XM_030891201.1"/>
</dbReference>
<dbReference type="OrthoDB" id="7466780at2759"/>
<keyword evidence="2" id="KW-1185">Reference proteome</keyword>
<dbReference type="InParanoid" id="A0A6J2X799"/>
<evidence type="ECO:0000313" key="3">
    <source>
        <dbReference type="RefSeq" id="XP_030747061.1"/>
    </source>
</evidence>
<evidence type="ECO:0000313" key="2">
    <source>
        <dbReference type="Proteomes" id="UP000504635"/>
    </source>
</evidence>
<dbReference type="Proteomes" id="UP000504635">
    <property type="component" value="Unplaced"/>
</dbReference>
<dbReference type="KEGG" id="soy:115875671"/>